<protein>
    <submittedName>
        <fullName evidence="1">Uncharacterized protein</fullName>
    </submittedName>
</protein>
<dbReference type="STRING" id="566551.HMPREF0201_04325"/>
<name>S3IZR4_9ENTR</name>
<evidence type="ECO:0000313" key="1">
    <source>
        <dbReference type="EMBL" id="EPF13132.1"/>
    </source>
</evidence>
<dbReference type="AlphaFoldDB" id="S3IZR4"/>
<dbReference type="HOGENOM" id="CLU_1472680_0_0_6"/>
<organism evidence="1 2">
    <name type="scientific">Cedecea davisae DSM 4568</name>
    <dbReference type="NCBI Taxonomy" id="566551"/>
    <lineage>
        <taxon>Bacteria</taxon>
        <taxon>Pseudomonadati</taxon>
        <taxon>Pseudomonadota</taxon>
        <taxon>Gammaproteobacteria</taxon>
        <taxon>Enterobacterales</taxon>
        <taxon>Enterobacteriaceae</taxon>
        <taxon>Cedecea</taxon>
    </lineage>
</organism>
<comment type="caution">
    <text evidence="1">The sequence shown here is derived from an EMBL/GenBank/DDBJ whole genome shotgun (WGS) entry which is preliminary data.</text>
</comment>
<gene>
    <name evidence="1" type="ORF">HMPREF0201_04325</name>
</gene>
<dbReference type="AntiFam" id="ANF00211">
    <property type="entry name" value="Shadow ORF (opposite nasD)"/>
</dbReference>
<evidence type="ECO:0000313" key="2">
    <source>
        <dbReference type="Proteomes" id="UP000014585"/>
    </source>
</evidence>
<sequence length="183" mass="20168">MYANAHTFDFAAQLLAAHAVKLFGHQHWGKFDNVGFHAEVFQRACGFQAQQAAADYRAAFAAACAGLDSVKIFDGAVNETVLGFRTFNRRDPRIGAGRHDQLVVIHRAAGIGVDNLFLAVDGNGAFANQHFHAVFFVIAVADQREFFSSMMGEIRREMHAVIGFAWLFTKYGDIELVGLGFIK</sequence>
<dbReference type="EMBL" id="ATDT01000036">
    <property type="protein sequence ID" value="EPF13132.1"/>
    <property type="molecule type" value="Genomic_DNA"/>
</dbReference>
<accession>S3IZR4</accession>
<dbReference type="Proteomes" id="UP000014585">
    <property type="component" value="Unassembled WGS sequence"/>
</dbReference>
<reference evidence="1 2" key="1">
    <citation type="submission" date="2013-04" db="EMBL/GenBank/DDBJ databases">
        <authorList>
            <person name="Weinstock G."/>
            <person name="Sodergren E."/>
            <person name="Lobos E.A."/>
            <person name="Fulton L."/>
            <person name="Fulton R."/>
            <person name="Courtney L."/>
            <person name="Fronick C."/>
            <person name="O'Laughlin M."/>
            <person name="Godfrey J."/>
            <person name="Wilson R.M."/>
            <person name="Miner T."/>
            <person name="Farmer C."/>
            <person name="Delehaunty K."/>
            <person name="Cordes M."/>
            <person name="Minx P."/>
            <person name="Tomlinson C."/>
            <person name="Chen J."/>
            <person name="Wollam A."/>
            <person name="Pepin K.H."/>
            <person name="Palsikar V.B."/>
            <person name="Zhang X."/>
            <person name="Suruliraj S."/>
            <person name="Perna N.T."/>
            <person name="Plunkett G."/>
            <person name="Warren W."/>
            <person name="Mitreva M."/>
            <person name="Mardis E.R."/>
            <person name="Wilson R.K."/>
        </authorList>
    </citation>
    <scope>NUCLEOTIDE SEQUENCE [LARGE SCALE GENOMIC DNA]</scope>
    <source>
        <strain evidence="1 2">DSM 4568</strain>
    </source>
</reference>
<proteinExistence type="predicted"/>